<evidence type="ECO:0000313" key="4">
    <source>
        <dbReference type="Proteomes" id="UP000229498"/>
    </source>
</evidence>
<reference evidence="3 4" key="1">
    <citation type="submission" date="2017-11" db="EMBL/GenBank/DDBJ databases">
        <title>Draft genome sequence of Rhizobiales bacterium SY3-13.</title>
        <authorList>
            <person name="Sun C."/>
        </authorList>
    </citation>
    <scope>NUCLEOTIDE SEQUENCE [LARGE SCALE GENOMIC DNA]</scope>
    <source>
        <strain evidence="3 4">SY3-13</strain>
    </source>
</reference>
<dbReference type="Pfam" id="PF09851">
    <property type="entry name" value="SHOCT"/>
    <property type="match status" value="1"/>
</dbReference>
<proteinExistence type="predicted"/>
<dbReference type="EMBL" id="PHIG01000031">
    <property type="protein sequence ID" value="PJK29811.1"/>
    <property type="molecule type" value="Genomic_DNA"/>
</dbReference>
<gene>
    <name evidence="3" type="ORF">CVT23_08505</name>
</gene>
<feature type="compositionally biased region" description="Gly residues" evidence="1">
    <location>
        <begin position="188"/>
        <end position="202"/>
    </location>
</feature>
<comment type="caution">
    <text evidence="3">The sequence shown here is derived from an EMBL/GenBank/DDBJ whole genome shotgun (WGS) entry which is preliminary data.</text>
</comment>
<sequence length="290" mass="30312">MSGLTEAGRRAVREAAGRYGVSEQTAEAMLHALVRGGGTMAQFNIPELGGSGQWLAGGMTMVGDMFNHGLQATVAGLASDLAGQMNAERLVEAPKTTSMGMMGQSHGWWPDGLGQPSATGGQNDIAYAVFPSTRRLAVKLGERVFLFDTREHNIGGVSQSQSGGGLSSLSFQSQFGNLALVELPRVDGGGQAQTQTQGGGGQASWQDSGVQAEHAPARVDPETPQETRTEAPRAAPPPPPPATMTAGPSTALADVDSVLRTIERLAELRDKGALTDEDYNAKKTELLSRI</sequence>
<keyword evidence="4" id="KW-1185">Reference proteome</keyword>
<dbReference type="Proteomes" id="UP000229498">
    <property type="component" value="Unassembled WGS sequence"/>
</dbReference>
<evidence type="ECO:0000259" key="2">
    <source>
        <dbReference type="Pfam" id="PF09851"/>
    </source>
</evidence>
<protein>
    <recommendedName>
        <fullName evidence="2">SHOCT domain-containing protein</fullName>
    </recommendedName>
</protein>
<accession>A0A2M9G261</accession>
<evidence type="ECO:0000313" key="3">
    <source>
        <dbReference type="EMBL" id="PJK29811.1"/>
    </source>
</evidence>
<feature type="compositionally biased region" description="Basic and acidic residues" evidence="1">
    <location>
        <begin position="215"/>
        <end position="231"/>
    </location>
</feature>
<dbReference type="AlphaFoldDB" id="A0A2M9G261"/>
<organism evidence="3 4">
    <name type="scientific">Minwuia thermotolerans</name>
    <dbReference type="NCBI Taxonomy" id="2056226"/>
    <lineage>
        <taxon>Bacteria</taxon>
        <taxon>Pseudomonadati</taxon>
        <taxon>Pseudomonadota</taxon>
        <taxon>Alphaproteobacteria</taxon>
        <taxon>Minwuiales</taxon>
        <taxon>Minwuiaceae</taxon>
        <taxon>Minwuia</taxon>
    </lineage>
</organism>
<dbReference type="InterPro" id="IPR018649">
    <property type="entry name" value="SHOCT"/>
</dbReference>
<dbReference type="RefSeq" id="WP_109793088.1">
    <property type="nucleotide sequence ID" value="NZ_PHIG01000031.1"/>
</dbReference>
<feature type="region of interest" description="Disordered" evidence="1">
    <location>
        <begin position="188"/>
        <end position="254"/>
    </location>
</feature>
<evidence type="ECO:0000256" key="1">
    <source>
        <dbReference type="SAM" id="MobiDB-lite"/>
    </source>
</evidence>
<dbReference type="OrthoDB" id="1778949at2"/>
<name>A0A2M9G261_9PROT</name>
<feature type="domain" description="SHOCT" evidence="2">
    <location>
        <begin position="262"/>
        <end position="287"/>
    </location>
</feature>